<dbReference type="PANTHER" id="PTHR35335">
    <property type="entry name" value="UPF0716 PROTEIN FXSA"/>
    <property type="match status" value="1"/>
</dbReference>
<keyword evidence="2" id="KW-0472">Membrane</keyword>
<accession>A0A7X3LTE8</accession>
<evidence type="ECO:0000313" key="3">
    <source>
        <dbReference type="EMBL" id="MXN64764.1"/>
    </source>
</evidence>
<dbReference type="Proteomes" id="UP000433101">
    <property type="component" value="Unassembled WGS sequence"/>
</dbReference>
<dbReference type="Pfam" id="PF04186">
    <property type="entry name" value="FxsA"/>
    <property type="match status" value="1"/>
</dbReference>
<reference evidence="3 4" key="1">
    <citation type="submission" date="2019-12" db="EMBL/GenBank/DDBJ databases">
        <authorList>
            <person name="Li M."/>
        </authorList>
    </citation>
    <scope>NUCLEOTIDE SEQUENCE [LARGE SCALE GENOMIC DNA]</scope>
    <source>
        <strain evidence="3 4">GBMRC 2046</strain>
    </source>
</reference>
<dbReference type="RefSeq" id="WP_160775015.1">
    <property type="nucleotide sequence ID" value="NZ_WUMV01000003.1"/>
</dbReference>
<keyword evidence="4" id="KW-1185">Reference proteome</keyword>
<evidence type="ECO:0000256" key="2">
    <source>
        <dbReference type="SAM" id="Phobius"/>
    </source>
</evidence>
<name>A0A7X3LTE8_9HYPH</name>
<feature type="transmembrane region" description="Helical" evidence="2">
    <location>
        <begin position="35"/>
        <end position="54"/>
    </location>
</feature>
<evidence type="ECO:0000256" key="1">
    <source>
        <dbReference type="SAM" id="MobiDB-lite"/>
    </source>
</evidence>
<dbReference type="AlphaFoldDB" id="A0A7X3LTE8"/>
<feature type="region of interest" description="Disordered" evidence="1">
    <location>
        <begin position="145"/>
        <end position="172"/>
    </location>
</feature>
<gene>
    <name evidence="3" type="ORF">GR183_07585</name>
</gene>
<dbReference type="NCBIfam" id="NF008528">
    <property type="entry name" value="PRK11463.1-2"/>
    <property type="match status" value="1"/>
</dbReference>
<sequence>MPIGLLILLVLIGVPLLEIFVFVEVGSEIGAIPTIALTVLTAVAGTVMLRVQGLTLLTRMRGEIDAGRVPGDDLIHGAFIVIAAILLLIPGFVTDALGLLLFIPPVRTAIGRYIVRHSDVTVVQGGRHYRHDPNVVDLDEEDWTAKNGETRENHGASGDPHRISPWKGQPDN</sequence>
<proteinExistence type="predicted"/>
<feature type="transmembrane region" description="Helical" evidence="2">
    <location>
        <begin position="6"/>
        <end position="23"/>
    </location>
</feature>
<dbReference type="GO" id="GO:0016020">
    <property type="term" value="C:membrane"/>
    <property type="evidence" value="ECO:0007669"/>
    <property type="project" value="InterPro"/>
</dbReference>
<evidence type="ECO:0000313" key="4">
    <source>
        <dbReference type="Proteomes" id="UP000433101"/>
    </source>
</evidence>
<protein>
    <submittedName>
        <fullName evidence="3">FxsA family protein</fullName>
    </submittedName>
</protein>
<dbReference type="InterPro" id="IPR007313">
    <property type="entry name" value="FxsA"/>
</dbReference>
<dbReference type="PANTHER" id="PTHR35335:SF1">
    <property type="entry name" value="UPF0716 PROTEIN FXSA"/>
    <property type="match status" value="1"/>
</dbReference>
<comment type="caution">
    <text evidence="3">The sequence shown here is derived from an EMBL/GenBank/DDBJ whole genome shotgun (WGS) entry which is preliminary data.</text>
</comment>
<keyword evidence="2" id="KW-1133">Transmembrane helix</keyword>
<feature type="compositionally biased region" description="Basic and acidic residues" evidence="1">
    <location>
        <begin position="148"/>
        <end position="162"/>
    </location>
</feature>
<dbReference type="EMBL" id="WUMV01000003">
    <property type="protein sequence ID" value="MXN64764.1"/>
    <property type="molecule type" value="Genomic_DNA"/>
</dbReference>
<keyword evidence="2" id="KW-0812">Transmembrane</keyword>
<organism evidence="3 4">
    <name type="scientific">Stappia sediminis</name>
    <dbReference type="NCBI Taxonomy" id="2692190"/>
    <lineage>
        <taxon>Bacteria</taxon>
        <taxon>Pseudomonadati</taxon>
        <taxon>Pseudomonadota</taxon>
        <taxon>Alphaproteobacteria</taxon>
        <taxon>Hyphomicrobiales</taxon>
        <taxon>Stappiaceae</taxon>
        <taxon>Stappia</taxon>
    </lineage>
</organism>
<feature type="transmembrane region" description="Helical" evidence="2">
    <location>
        <begin position="74"/>
        <end position="103"/>
    </location>
</feature>